<sequence>MTQQDDFEKEANGIGERLAILLVASTLPDDVKAGFASMIPEMTPEQLDRLIKILETNVLDTATTQERELGQAVQEAQMSYEKDRQEAEKKALADLEAIEHILNQENQ</sequence>
<dbReference type="AlphaFoldDB" id="A0A2M8LG58"/>
<protein>
    <submittedName>
        <fullName evidence="1">Uncharacterized protein</fullName>
    </submittedName>
</protein>
<dbReference type="Proteomes" id="UP000231436">
    <property type="component" value="Unassembled WGS sequence"/>
</dbReference>
<reference evidence="2" key="1">
    <citation type="submission" date="2017-09" db="EMBL/GenBank/DDBJ databases">
        <title>Depth-based differentiation of microbial function through sediment-hosted aquifers and enrichment of novel symbionts in the deep terrestrial subsurface.</title>
        <authorList>
            <person name="Probst A.J."/>
            <person name="Ladd B."/>
            <person name="Jarett J.K."/>
            <person name="Geller-Mcgrath D.E."/>
            <person name="Sieber C.M.K."/>
            <person name="Emerson J.B."/>
            <person name="Anantharaman K."/>
            <person name="Thomas B.C."/>
            <person name="Malmstrom R."/>
            <person name="Stieglmeier M."/>
            <person name="Klingl A."/>
            <person name="Woyke T."/>
            <person name="Ryan C.M."/>
            <person name="Banfield J.F."/>
        </authorList>
    </citation>
    <scope>NUCLEOTIDE SEQUENCE [LARGE SCALE GENOMIC DNA]</scope>
</reference>
<evidence type="ECO:0000313" key="1">
    <source>
        <dbReference type="EMBL" id="PJE76356.1"/>
    </source>
</evidence>
<accession>A0A2M8LG58</accession>
<comment type="caution">
    <text evidence="1">The sequence shown here is derived from an EMBL/GenBank/DDBJ whole genome shotgun (WGS) entry which is preliminary data.</text>
</comment>
<gene>
    <name evidence="1" type="ORF">COV05_04955</name>
</gene>
<organism evidence="1 2">
    <name type="scientific">Candidatus Uhrbacteria bacterium CG10_big_fil_rev_8_21_14_0_10_48_16</name>
    <dbReference type="NCBI Taxonomy" id="1975038"/>
    <lineage>
        <taxon>Bacteria</taxon>
        <taxon>Candidatus Uhriibacteriota</taxon>
    </lineage>
</organism>
<dbReference type="EMBL" id="PFEU01000028">
    <property type="protein sequence ID" value="PJE76356.1"/>
    <property type="molecule type" value="Genomic_DNA"/>
</dbReference>
<evidence type="ECO:0000313" key="2">
    <source>
        <dbReference type="Proteomes" id="UP000231436"/>
    </source>
</evidence>
<name>A0A2M8LG58_9BACT</name>
<proteinExistence type="predicted"/>